<name>W8P842_9EURY</name>
<evidence type="ECO:0000313" key="2">
    <source>
        <dbReference type="Proteomes" id="UP000019434"/>
    </source>
</evidence>
<dbReference type="EMBL" id="CP007264">
    <property type="protein sequence ID" value="AHL23705.1"/>
    <property type="molecule type" value="Genomic_DNA"/>
</dbReference>
<dbReference type="GeneID" id="82170206"/>
<protein>
    <submittedName>
        <fullName evidence="1">Uncharacterized protein</fullName>
    </submittedName>
</protein>
<sequence length="105" mass="11967">MEEALVERFISYLERGERLMDEGRYGEAFEAFLDALKTLGALVVYRETGMLVPAQRLSGFLGKWPELEEALRKYSSLTGSEETARALREELEELKGMMSLPSSER</sequence>
<organism evidence="1 2">
    <name type="scientific">Thermococcus nautili</name>
    <dbReference type="NCBI Taxonomy" id="195522"/>
    <lineage>
        <taxon>Archaea</taxon>
        <taxon>Methanobacteriati</taxon>
        <taxon>Methanobacteriota</taxon>
        <taxon>Thermococci</taxon>
        <taxon>Thermococcales</taxon>
        <taxon>Thermococcaceae</taxon>
        <taxon>Thermococcus</taxon>
    </lineage>
</organism>
<keyword evidence="2" id="KW-1185">Reference proteome</keyword>
<dbReference type="RefSeq" id="WP_042692716.1">
    <property type="nucleotide sequence ID" value="NZ_CP007264.1"/>
</dbReference>
<dbReference type="HOGENOM" id="CLU_2204246_0_0_2"/>
<accession>W8P842</accession>
<proteinExistence type="predicted"/>
<dbReference type="AlphaFoldDB" id="W8P842"/>
<reference evidence="1 2" key="1">
    <citation type="submission" date="2014-02" db="EMBL/GenBank/DDBJ databases">
        <title>Genome Sequence of an Hyperthermophilic Archaeon, Thermococcus nautili 30-1, producing viral vesicles.</title>
        <authorList>
            <person name="Oberto J."/>
            <person name="Gaudin M."/>
            <person name="Cossu M."/>
            <person name="Gorlas A."/>
            <person name="Slesarev A."/>
            <person name="Marguet E."/>
            <person name="Forterre P."/>
        </authorList>
    </citation>
    <scope>NUCLEOTIDE SEQUENCE [LARGE SCALE GENOMIC DNA]</scope>
    <source>
        <strain evidence="1 2">30-1</strain>
    </source>
</reference>
<evidence type="ECO:0000313" key="1">
    <source>
        <dbReference type="EMBL" id="AHL23705.1"/>
    </source>
</evidence>
<dbReference type="eggNOG" id="arCOG08595">
    <property type="taxonomic scope" value="Archaea"/>
</dbReference>
<dbReference type="KEGG" id="tnu:BD01_2109"/>
<gene>
    <name evidence="1" type="ORF">BD01_2109</name>
</gene>
<dbReference type="Proteomes" id="UP000019434">
    <property type="component" value="Chromosome"/>
</dbReference>
<dbReference type="OrthoDB" id="99614at2157"/>